<feature type="domain" description="Flagellar motor switch protein FliN-like C-terminal" evidence="8">
    <location>
        <begin position="200"/>
        <end position="270"/>
    </location>
</feature>
<feature type="compositionally biased region" description="Low complexity" evidence="7">
    <location>
        <begin position="146"/>
        <end position="167"/>
    </location>
</feature>
<dbReference type="PRINTS" id="PR00956">
    <property type="entry name" value="FLGMOTORFLIN"/>
</dbReference>
<dbReference type="GO" id="GO:0006935">
    <property type="term" value="P:chemotaxis"/>
    <property type="evidence" value="ECO:0007669"/>
    <property type="project" value="UniProtKB-KW"/>
</dbReference>
<dbReference type="GO" id="GO:0071973">
    <property type="term" value="P:bacterial-type flagellum-dependent cell motility"/>
    <property type="evidence" value="ECO:0007669"/>
    <property type="project" value="InterPro"/>
</dbReference>
<dbReference type="InterPro" id="IPR012826">
    <property type="entry name" value="FliN"/>
</dbReference>
<protein>
    <recommendedName>
        <fullName evidence="8">Flagellar motor switch protein FliN-like C-terminal domain-containing protein</fullName>
    </recommendedName>
</protein>
<dbReference type="InterPro" id="IPR001172">
    <property type="entry name" value="FliN_T3SS_HrcQb"/>
</dbReference>
<dbReference type="Gene3D" id="2.30.330.10">
    <property type="entry name" value="SpoA-like"/>
    <property type="match status" value="1"/>
</dbReference>
<keyword evidence="6" id="KW-0472">Membrane</keyword>
<evidence type="ECO:0000256" key="3">
    <source>
        <dbReference type="ARBA" id="ARBA00022475"/>
    </source>
</evidence>
<comment type="caution">
    <text evidence="9">The sequence shown here is derived from an EMBL/GenBank/DDBJ whole genome shotgun (WGS) entry which is preliminary data.</text>
</comment>
<comment type="similarity">
    <text evidence="2">Belongs to the FliN/MopA/SpaO family.</text>
</comment>
<evidence type="ECO:0000256" key="6">
    <source>
        <dbReference type="ARBA" id="ARBA00023136"/>
    </source>
</evidence>
<keyword evidence="3" id="KW-1003">Cell membrane</keyword>
<reference evidence="9" key="1">
    <citation type="submission" date="2021-01" db="EMBL/GenBank/DDBJ databases">
        <title>Whole genome shotgun sequence of Virgisporangium aliadipatigenens NBRC 105644.</title>
        <authorList>
            <person name="Komaki H."/>
            <person name="Tamura T."/>
        </authorList>
    </citation>
    <scope>NUCLEOTIDE SEQUENCE</scope>
    <source>
        <strain evidence="9">NBRC 105644</strain>
    </source>
</reference>
<gene>
    <name evidence="9" type="ORF">Val02_55570</name>
</gene>
<evidence type="ECO:0000256" key="7">
    <source>
        <dbReference type="SAM" id="MobiDB-lite"/>
    </source>
</evidence>
<feature type="region of interest" description="Disordered" evidence="7">
    <location>
        <begin position="146"/>
        <end position="195"/>
    </location>
</feature>
<dbReference type="PANTHER" id="PTHR43484">
    <property type="match status" value="1"/>
</dbReference>
<dbReference type="PANTHER" id="PTHR43484:SF1">
    <property type="entry name" value="FLAGELLAR MOTOR SWITCH PROTEIN FLIN"/>
    <property type="match status" value="1"/>
</dbReference>
<dbReference type="Proteomes" id="UP000619260">
    <property type="component" value="Unassembled WGS sequence"/>
</dbReference>
<name>A0A8J4DT00_9ACTN</name>
<dbReference type="RefSeq" id="WP_203902157.1">
    <property type="nucleotide sequence ID" value="NZ_BOPF01000022.1"/>
</dbReference>
<evidence type="ECO:0000313" key="10">
    <source>
        <dbReference type="Proteomes" id="UP000619260"/>
    </source>
</evidence>
<dbReference type="Pfam" id="PF01052">
    <property type="entry name" value="FliMN_C"/>
    <property type="match status" value="1"/>
</dbReference>
<dbReference type="InterPro" id="IPR001543">
    <property type="entry name" value="FliN-like_C"/>
</dbReference>
<keyword evidence="10" id="KW-1185">Reference proteome</keyword>
<dbReference type="SUPFAM" id="SSF101801">
    <property type="entry name" value="Surface presentation of antigens (SPOA)"/>
    <property type="match status" value="1"/>
</dbReference>
<dbReference type="GO" id="GO:0005886">
    <property type="term" value="C:plasma membrane"/>
    <property type="evidence" value="ECO:0007669"/>
    <property type="project" value="UniProtKB-SubCell"/>
</dbReference>
<evidence type="ECO:0000313" key="9">
    <source>
        <dbReference type="EMBL" id="GIJ48671.1"/>
    </source>
</evidence>
<dbReference type="InterPro" id="IPR051469">
    <property type="entry name" value="FliN/MopA/SpaO"/>
</dbReference>
<evidence type="ECO:0000259" key="8">
    <source>
        <dbReference type="Pfam" id="PF01052"/>
    </source>
</evidence>
<dbReference type="NCBIfam" id="TIGR02480">
    <property type="entry name" value="fliN"/>
    <property type="match status" value="1"/>
</dbReference>
<evidence type="ECO:0000256" key="1">
    <source>
        <dbReference type="ARBA" id="ARBA00004413"/>
    </source>
</evidence>
<sequence length="273" mass="26997">MTSTLTDARASAAAEAAVGLLPAPTPLTVGTPTNEPVTLHGQAVSARFAGSAQGTVVVVVGPELVGALAMSPMGALEMSQAVRPALEAAAQTLGPVVVDPGSEGDPAEAMEAILEAGGLLVPLTDEGQVRALVALAVDVQIGGTPEAEPADATATDPDAPAGAAAPDAGGGVGTPVPAGFAPLTPGPRGGATQMRGGLDLLHDVEMEVTAELGRTRMSVRELLSLAPGVVIELDRLAGGPADLLVNGRLVARGEVVVIDENFGIRITEIVGTA</sequence>
<organism evidence="9 10">
    <name type="scientific">Virgisporangium aliadipatigenens</name>
    <dbReference type="NCBI Taxonomy" id="741659"/>
    <lineage>
        <taxon>Bacteria</taxon>
        <taxon>Bacillati</taxon>
        <taxon>Actinomycetota</taxon>
        <taxon>Actinomycetes</taxon>
        <taxon>Micromonosporales</taxon>
        <taxon>Micromonosporaceae</taxon>
        <taxon>Virgisporangium</taxon>
    </lineage>
</organism>
<dbReference type="GO" id="GO:0009425">
    <property type="term" value="C:bacterial-type flagellum basal body"/>
    <property type="evidence" value="ECO:0007669"/>
    <property type="project" value="InterPro"/>
</dbReference>
<keyword evidence="5" id="KW-0283">Flagellar rotation</keyword>
<proteinExistence type="inferred from homology"/>
<dbReference type="AlphaFoldDB" id="A0A8J4DT00"/>
<evidence type="ECO:0000256" key="5">
    <source>
        <dbReference type="ARBA" id="ARBA00022779"/>
    </source>
</evidence>
<evidence type="ECO:0000256" key="4">
    <source>
        <dbReference type="ARBA" id="ARBA00022500"/>
    </source>
</evidence>
<dbReference type="EMBL" id="BOPF01000022">
    <property type="protein sequence ID" value="GIJ48671.1"/>
    <property type="molecule type" value="Genomic_DNA"/>
</dbReference>
<keyword evidence="4" id="KW-0145">Chemotaxis</keyword>
<dbReference type="InterPro" id="IPR036429">
    <property type="entry name" value="SpoA-like_sf"/>
</dbReference>
<accession>A0A8J4DT00</accession>
<dbReference type="GO" id="GO:0003774">
    <property type="term" value="F:cytoskeletal motor activity"/>
    <property type="evidence" value="ECO:0007669"/>
    <property type="project" value="InterPro"/>
</dbReference>
<evidence type="ECO:0000256" key="2">
    <source>
        <dbReference type="ARBA" id="ARBA00009226"/>
    </source>
</evidence>
<comment type="subcellular location">
    <subcellularLocation>
        <location evidence="1">Cell membrane</location>
        <topology evidence="1">Peripheral membrane protein</topology>
        <orientation evidence="1">Cytoplasmic side</orientation>
    </subcellularLocation>
</comment>